<evidence type="ECO:0000313" key="2">
    <source>
        <dbReference type="Proteomes" id="UP001066276"/>
    </source>
</evidence>
<comment type="caution">
    <text evidence="1">The sequence shown here is derived from an EMBL/GenBank/DDBJ whole genome shotgun (WGS) entry which is preliminary data.</text>
</comment>
<accession>A0AAV7R879</accession>
<sequence length="74" mass="8006">MGVTAWSAGEYIQNVAFTKERNGRVSGRVPGKKTGLGNKKQRAAGHLLCTASLARRSPTPVRGYRRIEEPGPGR</sequence>
<name>A0AAV7R879_PLEWA</name>
<reference evidence="1" key="1">
    <citation type="journal article" date="2022" name="bioRxiv">
        <title>Sequencing and chromosome-scale assembly of the giantPleurodeles waltlgenome.</title>
        <authorList>
            <person name="Brown T."/>
            <person name="Elewa A."/>
            <person name="Iarovenko S."/>
            <person name="Subramanian E."/>
            <person name="Araus A.J."/>
            <person name="Petzold A."/>
            <person name="Susuki M."/>
            <person name="Suzuki K.-i.T."/>
            <person name="Hayashi T."/>
            <person name="Toyoda A."/>
            <person name="Oliveira C."/>
            <person name="Osipova E."/>
            <person name="Leigh N.D."/>
            <person name="Simon A."/>
            <person name="Yun M.H."/>
        </authorList>
    </citation>
    <scope>NUCLEOTIDE SEQUENCE</scope>
    <source>
        <strain evidence="1">20211129_DDA</strain>
        <tissue evidence="1">Liver</tissue>
    </source>
</reference>
<proteinExistence type="predicted"/>
<protein>
    <submittedName>
        <fullName evidence="1">Uncharacterized protein</fullName>
    </submittedName>
</protein>
<dbReference type="EMBL" id="JANPWB010000009">
    <property type="protein sequence ID" value="KAJ1149001.1"/>
    <property type="molecule type" value="Genomic_DNA"/>
</dbReference>
<keyword evidence="2" id="KW-1185">Reference proteome</keyword>
<dbReference type="AlphaFoldDB" id="A0AAV7R879"/>
<organism evidence="1 2">
    <name type="scientific">Pleurodeles waltl</name>
    <name type="common">Iberian ribbed newt</name>
    <dbReference type="NCBI Taxonomy" id="8319"/>
    <lineage>
        <taxon>Eukaryota</taxon>
        <taxon>Metazoa</taxon>
        <taxon>Chordata</taxon>
        <taxon>Craniata</taxon>
        <taxon>Vertebrata</taxon>
        <taxon>Euteleostomi</taxon>
        <taxon>Amphibia</taxon>
        <taxon>Batrachia</taxon>
        <taxon>Caudata</taxon>
        <taxon>Salamandroidea</taxon>
        <taxon>Salamandridae</taxon>
        <taxon>Pleurodelinae</taxon>
        <taxon>Pleurodeles</taxon>
    </lineage>
</organism>
<evidence type="ECO:0000313" key="1">
    <source>
        <dbReference type="EMBL" id="KAJ1149001.1"/>
    </source>
</evidence>
<dbReference type="Proteomes" id="UP001066276">
    <property type="component" value="Chromosome 5"/>
</dbReference>
<gene>
    <name evidence="1" type="ORF">NDU88_001822</name>
</gene>